<organism evidence="1">
    <name type="scientific">sediment metagenome</name>
    <dbReference type="NCBI Taxonomy" id="749907"/>
    <lineage>
        <taxon>unclassified sequences</taxon>
        <taxon>metagenomes</taxon>
        <taxon>ecological metagenomes</taxon>
    </lineage>
</organism>
<dbReference type="EMBL" id="ADZX01000895">
    <property type="protein sequence ID" value="EFK95086.1"/>
    <property type="molecule type" value="Genomic_DNA"/>
</dbReference>
<accession>D9PMY1</accession>
<protein>
    <submittedName>
        <fullName evidence="1">O-antigen polymerase</fullName>
    </submittedName>
</protein>
<dbReference type="AlphaFoldDB" id="D9PMY1"/>
<comment type="caution">
    <text evidence="1">The sequence shown here is derived from an EMBL/GenBank/DDBJ whole genome shotgun (WGS) entry which is preliminary data.</text>
</comment>
<proteinExistence type="predicted"/>
<name>D9PMY1_9ZZZZ</name>
<evidence type="ECO:0000313" key="1">
    <source>
        <dbReference type="EMBL" id="EFK95086.1"/>
    </source>
</evidence>
<sequence length="168" mass="18040">PAAPRGPPARWLVWAGAALVVAAGLAAADYARVAVIFSARPGLPPLEQRIAEGRRSVLFGHHADYAAVTSGVAVPDEARAFDRATHYLLDTRLMMAWSRALAEQGRLDEARHLAARLREFRKPEAEAFFSVCEGADGVAEAGASAPPFQCGLPERNLSWRKVLAAGDR</sequence>
<reference evidence="1" key="1">
    <citation type="submission" date="2010-07" db="EMBL/GenBank/DDBJ databases">
        <authorList>
            <consortium name="CONSOLIDER consortium CSD2007-00005"/>
            <person name="Guazzaroni M.-E."/>
            <person name="Richter M."/>
            <person name="Garcia-Salamanca A."/>
            <person name="Yarza P."/>
            <person name="Ferrer M."/>
        </authorList>
    </citation>
    <scope>NUCLEOTIDE SEQUENCE</scope>
</reference>
<feature type="non-terminal residue" evidence="1">
    <location>
        <position position="1"/>
    </location>
</feature>
<reference evidence="1" key="2">
    <citation type="journal article" date="2011" name="Microb. Ecol.">
        <title>Taxonomic and Functional Metagenomic Profiling of the Microbial Community in the Anoxic Sediment of a Sub-saline Shallow Lake (Laguna de Carrizo, Central Spain).</title>
        <authorList>
            <person name="Ferrer M."/>
            <person name="Guazzaroni M.E."/>
            <person name="Richter M."/>
            <person name="Garcia-Salamanca A."/>
            <person name="Yarza P."/>
            <person name="Suarez-Suarez A."/>
            <person name="Solano J."/>
            <person name="Alcaide M."/>
            <person name="van Dillewijn P."/>
            <person name="Molina-Henares M.A."/>
            <person name="Lopez-Cortes N."/>
            <person name="Al-Ramahi Y."/>
            <person name="Guerrero C."/>
            <person name="Acosta A."/>
            <person name="de Eugenio L.I."/>
            <person name="Martinez V."/>
            <person name="Marques S."/>
            <person name="Rojo F."/>
            <person name="Santero E."/>
            <person name="Genilloud O."/>
            <person name="Perez-Perez J."/>
            <person name="Rossello-Mora R."/>
            <person name="Ramos J.L."/>
        </authorList>
    </citation>
    <scope>NUCLEOTIDE SEQUENCE</scope>
</reference>
<gene>
    <name evidence="1" type="ORF">LDC_2910</name>
</gene>